<dbReference type="GO" id="GO:0006368">
    <property type="term" value="P:transcription elongation by RNA polymerase II"/>
    <property type="evidence" value="ECO:0007669"/>
    <property type="project" value="InterPro"/>
</dbReference>
<evidence type="ECO:0000256" key="1">
    <source>
        <dbReference type="ARBA" id="ARBA00004123"/>
    </source>
</evidence>
<dbReference type="SUPFAM" id="SSF47676">
    <property type="entry name" value="Conserved domain common to transcription factors TFIIS, elongin A, CRSP70"/>
    <property type="match status" value="1"/>
</dbReference>
<dbReference type="InterPro" id="IPR006289">
    <property type="entry name" value="TFSII"/>
</dbReference>
<dbReference type="InterPro" id="IPR017923">
    <property type="entry name" value="TFIIS_N"/>
</dbReference>
<evidence type="ECO:0000256" key="6">
    <source>
        <dbReference type="PROSITE-ProRule" id="PRU00472"/>
    </source>
</evidence>
<dbReference type="PANTHER" id="PTHR11477:SF0">
    <property type="entry name" value="IP08861P-RELATED"/>
    <property type="match status" value="1"/>
</dbReference>
<dbReference type="PROSITE" id="PS51133">
    <property type="entry name" value="ZF_TFIIS_2"/>
    <property type="match status" value="1"/>
</dbReference>
<dbReference type="Gene3D" id="1.10.472.30">
    <property type="entry name" value="Transcription elongation factor S-II, central domain"/>
    <property type="match status" value="1"/>
</dbReference>
<feature type="compositionally biased region" description="Low complexity" evidence="9">
    <location>
        <begin position="89"/>
        <end position="111"/>
    </location>
</feature>
<dbReference type="PROSITE" id="PS51319">
    <property type="entry name" value="TFIIS_N"/>
    <property type="match status" value="1"/>
</dbReference>
<dbReference type="EMBL" id="LT558117">
    <property type="protein sequence ID" value="SAM64205.1"/>
    <property type="molecule type" value="Genomic_DNA"/>
</dbReference>
<dbReference type="InterPro" id="IPR035100">
    <property type="entry name" value="TF_IIS-typ"/>
</dbReference>
<dbReference type="GO" id="GO:0003746">
    <property type="term" value="F:translation elongation factor activity"/>
    <property type="evidence" value="ECO:0007669"/>
    <property type="project" value="UniProtKB-KW"/>
</dbReference>
<evidence type="ECO:0000313" key="16">
    <source>
        <dbReference type="Proteomes" id="UP000658997"/>
    </source>
</evidence>
<dbReference type="SUPFAM" id="SSF46942">
    <property type="entry name" value="Elongation factor TFIIS domain 2"/>
    <property type="match status" value="1"/>
</dbReference>
<dbReference type="InterPro" id="IPR003617">
    <property type="entry name" value="TFIIS/CRSP70_N_sub"/>
</dbReference>
<feature type="region of interest" description="Disordered" evidence="9">
    <location>
        <begin position="81"/>
        <end position="142"/>
    </location>
</feature>
<reference evidence="13" key="1">
    <citation type="submission" date="2016-04" db="EMBL/GenBank/DDBJ databases">
        <authorList>
            <person name="Evans L.H."/>
            <person name="Alamgir A."/>
            <person name="Owens N."/>
            <person name="Weber N.D."/>
            <person name="Virtaneva K."/>
            <person name="Barbian K."/>
            <person name="Babar A."/>
            <person name="Rosenke K."/>
        </authorList>
    </citation>
    <scope>NUCLEOTIDE SEQUENCE</scope>
    <source>
        <strain evidence="13">UB2112</strain>
    </source>
</reference>
<keyword evidence="8" id="KW-0804">Transcription</keyword>
<keyword evidence="8" id="KW-0238">DNA-binding</keyword>
<dbReference type="InterPro" id="IPR035441">
    <property type="entry name" value="TFIIS/LEDGF_dom_sf"/>
</dbReference>
<evidence type="ECO:0000256" key="7">
    <source>
        <dbReference type="PROSITE-ProRule" id="PRU00649"/>
    </source>
</evidence>
<evidence type="ECO:0000313" key="15">
    <source>
        <dbReference type="Proteomes" id="UP000179920"/>
    </source>
</evidence>
<evidence type="ECO:0000256" key="3">
    <source>
        <dbReference type="ARBA" id="ARBA00022771"/>
    </source>
</evidence>
<dbReference type="OrthoDB" id="44867at2759"/>
<keyword evidence="13" id="KW-0648">Protein biosynthesis</keyword>
<dbReference type="GO" id="GO:0008270">
    <property type="term" value="F:zinc ion binding"/>
    <property type="evidence" value="ECO:0007669"/>
    <property type="project" value="UniProtKB-UniRule"/>
</dbReference>
<dbReference type="Pfam" id="PF01096">
    <property type="entry name" value="Zn_ribbon_TFIIS"/>
    <property type="match status" value="1"/>
</dbReference>
<dbReference type="FunFam" id="2.20.25.10:FF:000001">
    <property type="entry name" value="Probable Transcription elongation factor S-II"/>
    <property type="match status" value="1"/>
</dbReference>
<dbReference type="GO" id="GO:0001139">
    <property type="term" value="F:RNA polymerase II complex recruiting activity"/>
    <property type="evidence" value="ECO:0007669"/>
    <property type="project" value="TreeGrafter"/>
</dbReference>
<dbReference type="PANTHER" id="PTHR11477">
    <property type="entry name" value="TRANSCRIPTION FACTOR S-II ZINC FINGER DOMAIN-CONTAINING PROTEIN"/>
    <property type="match status" value="1"/>
</dbReference>
<dbReference type="Proteomes" id="UP000179920">
    <property type="component" value="Chromosome I"/>
</dbReference>
<dbReference type="Proteomes" id="UP000658997">
    <property type="component" value="Unassembled WGS sequence"/>
</dbReference>
<name>A0A1K0FW54_9BASI</name>
<protein>
    <recommendedName>
        <fullName evidence="8">Transcription elongation factor</fullName>
    </recommendedName>
</protein>
<evidence type="ECO:0000256" key="5">
    <source>
        <dbReference type="ARBA" id="ARBA00023242"/>
    </source>
</evidence>
<dbReference type="SMART" id="SM00509">
    <property type="entry name" value="TFS2N"/>
    <property type="match status" value="1"/>
</dbReference>
<accession>A0A1K0FW54</accession>
<reference evidence="14" key="3">
    <citation type="submission" date="2018-08" db="EMBL/GenBank/DDBJ databases">
        <authorList>
            <person name="Guldener U."/>
        </authorList>
    </citation>
    <scope>NUCLEOTIDE SEQUENCE</scope>
    <source>
        <strain evidence="14">UB2</strain>
    </source>
</reference>
<gene>
    <name evidence="14" type="ORF">UBRO2_05189</name>
    <name evidence="13" type="ORF">UBRO_08387</name>
</gene>
<evidence type="ECO:0000259" key="10">
    <source>
        <dbReference type="PROSITE" id="PS51133"/>
    </source>
</evidence>
<keyword evidence="2 8" id="KW-0479">Metal-binding</keyword>
<dbReference type="Gene3D" id="1.20.930.10">
    <property type="entry name" value="Conserved domain common to transcription factors TFIIS, elongin A, CRSP70"/>
    <property type="match status" value="1"/>
</dbReference>
<evidence type="ECO:0000259" key="12">
    <source>
        <dbReference type="PROSITE" id="PS51321"/>
    </source>
</evidence>
<dbReference type="GO" id="GO:0006362">
    <property type="term" value="P:transcription elongation by RNA polymerase I"/>
    <property type="evidence" value="ECO:0007669"/>
    <property type="project" value="TreeGrafter"/>
</dbReference>
<feature type="domain" description="TFIIS-type" evidence="10">
    <location>
        <begin position="279"/>
        <end position="319"/>
    </location>
</feature>
<comment type="function">
    <text evidence="8">Necessary for efficient RNA polymerase II transcription elongation past template-encoded arresting sites.</text>
</comment>
<feature type="domain" description="TFIIS N-terminal" evidence="11">
    <location>
        <begin position="9"/>
        <end position="87"/>
    </location>
</feature>
<evidence type="ECO:0000256" key="8">
    <source>
        <dbReference type="RuleBase" id="RU368078"/>
    </source>
</evidence>
<keyword evidence="5 7" id="KW-0539">Nucleus</keyword>
<comment type="similarity">
    <text evidence="8">Belongs to the TFS-II family.</text>
</comment>
<dbReference type="InterPro" id="IPR003618">
    <property type="entry name" value="TFIIS_cen_dom"/>
</dbReference>
<dbReference type="SUPFAM" id="SSF57783">
    <property type="entry name" value="Zinc beta-ribbon"/>
    <property type="match status" value="1"/>
</dbReference>
<comment type="subcellular location">
    <subcellularLocation>
        <location evidence="1 7 8">Nucleus</location>
    </subcellularLocation>
</comment>
<sequence>MSSKNLSLDELKDLQKQLSKLAGSSDSEAILSVFSTLKSGLSTPTEDIIRQSKIGVAVGKLRSHSDKKVADQAKSLVKDWKATVDKQRAQQQQQQQQSSANSSKAPSSTASPAPPSKTEGTTGNGASAADISPSDIPTSAAPASNTKIDFEILNDKVRNACLKLLYQSLEINKEQHGFNDSQVFDAAVAVEAAILANQGKGSVTADYRNKVRSLSLNIKDKNNPDLRVRVIERDIPAEKLVTMTNEELASDKRKREIEELQMQNLFKAKGAAAQEAETDAFQCGRCKQRKTRYYQMQTRSADEPMTTFVTCTNCNHKWKFC</sequence>
<dbReference type="PROSITE" id="PS00466">
    <property type="entry name" value="ZF_TFIIS_1"/>
    <property type="match status" value="1"/>
</dbReference>
<evidence type="ECO:0000256" key="9">
    <source>
        <dbReference type="SAM" id="MobiDB-lite"/>
    </source>
</evidence>
<keyword evidence="16" id="KW-1185">Reference proteome</keyword>
<dbReference type="PROSITE" id="PS51321">
    <property type="entry name" value="TFIIS_CENTRAL"/>
    <property type="match status" value="1"/>
</dbReference>
<dbReference type="AlphaFoldDB" id="A0A1K0FW54"/>
<dbReference type="GO" id="GO:0031440">
    <property type="term" value="P:regulation of mRNA 3'-end processing"/>
    <property type="evidence" value="ECO:0007669"/>
    <property type="project" value="TreeGrafter"/>
</dbReference>
<evidence type="ECO:0000313" key="14">
    <source>
        <dbReference type="EMBL" id="SYW83487.1"/>
    </source>
</evidence>
<dbReference type="CDD" id="cd13749">
    <property type="entry name" value="Zn-ribbon_TFIIS"/>
    <property type="match status" value="1"/>
</dbReference>
<dbReference type="PIRSF" id="PIRSF006704">
    <property type="entry name" value="TF_IIS"/>
    <property type="match status" value="1"/>
</dbReference>
<proteinExistence type="inferred from homology"/>
<keyword evidence="4 8" id="KW-0862">Zinc</keyword>
<dbReference type="GO" id="GO:0000977">
    <property type="term" value="F:RNA polymerase II transcription regulatory region sequence-specific DNA binding"/>
    <property type="evidence" value="ECO:0007669"/>
    <property type="project" value="TreeGrafter"/>
</dbReference>
<dbReference type="GO" id="GO:0005634">
    <property type="term" value="C:nucleus"/>
    <property type="evidence" value="ECO:0007669"/>
    <property type="project" value="UniProtKB-SubCell"/>
</dbReference>
<dbReference type="Gene3D" id="2.20.25.10">
    <property type="match status" value="1"/>
</dbReference>
<dbReference type="CDD" id="cd00183">
    <property type="entry name" value="TFIIS_I"/>
    <property type="match status" value="1"/>
</dbReference>
<keyword evidence="3 6" id="KW-0863">Zinc-finger</keyword>
<organism evidence="13 15">
    <name type="scientific">Ustilago bromivora</name>
    <dbReference type="NCBI Taxonomy" id="307758"/>
    <lineage>
        <taxon>Eukaryota</taxon>
        <taxon>Fungi</taxon>
        <taxon>Dikarya</taxon>
        <taxon>Basidiomycota</taxon>
        <taxon>Ustilaginomycotina</taxon>
        <taxon>Ustilaginomycetes</taxon>
        <taxon>Ustilaginales</taxon>
        <taxon>Ustilaginaceae</taxon>
        <taxon>Ustilago</taxon>
    </lineage>
</organism>
<evidence type="ECO:0000259" key="11">
    <source>
        <dbReference type="PROSITE" id="PS51319"/>
    </source>
</evidence>
<evidence type="ECO:0000256" key="4">
    <source>
        <dbReference type="ARBA" id="ARBA00022833"/>
    </source>
</evidence>
<dbReference type="SMART" id="SM00440">
    <property type="entry name" value="ZnF_C2C2"/>
    <property type="match status" value="1"/>
</dbReference>
<reference evidence="15" key="2">
    <citation type="submission" date="2016-04" db="EMBL/GenBank/DDBJ databases">
        <authorList>
            <person name="Guldener U."/>
            <person name="Guldener U."/>
        </authorList>
    </citation>
    <scope>NUCLEOTIDE SEQUENCE [LARGE SCALE GENOMIC DNA]</scope>
    <source>
        <strain evidence="15">UB2112</strain>
    </source>
</reference>
<dbReference type="Pfam" id="PF07500">
    <property type="entry name" value="TFIIS_M"/>
    <property type="match status" value="1"/>
</dbReference>
<evidence type="ECO:0000256" key="2">
    <source>
        <dbReference type="ARBA" id="ARBA00022723"/>
    </source>
</evidence>
<keyword evidence="13" id="KW-0251">Elongation factor</keyword>
<dbReference type="InterPro" id="IPR036575">
    <property type="entry name" value="TFIIS_cen_dom_sf"/>
</dbReference>
<dbReference type="Pfam" id="PF08711">
    <property type="entry name" value="Med26"/>
    <property type="match status" value="1"/>
</dbReference>
<dbReference type="NCBIfam" id="TIGR01385">
    <property type="entry name" value="TFSII"/>
    <property type="match status" value="1"/>
</dbReference>
<dbReference type="SMART" id="SM00510">
    <property type="entry name" value="TFS2M"/>
    <property type="match status" value="1"/>
</dbReference>
<dbReference type="EMBL" id="ULHB01000148">
    <property type="protein sequence ID" value="SYW83487.1"/>
    <property type="molecule type" value="Genomic_DNA"/>
</dbReference>
<evidence type="ECO:0000313" key="13">
    <source>
        <dbReference type="EMBL" id="SAM64205.1"/>
    </source>
</evidence>
<dbReference type="InterPro" id="IPR001222">
    <property type="entry name" value="Znf_TFIIS"/>
</dbReference>
<feature type="domain" description="TFIIS central" evidence="12">
    <location>
        <begin position="157"/>
        <end position="276"/>
    </location>
</feature>
<dbReference type="FunFam" id="1.10.472.30:FF:000003">
    <property type="entry name" value="Transcription elongation factor S-II"/>
    <property type="match status" value="1"/>
</dbReference>
<keyword evidence="8" id="KW-0805">Transcription regulation</keyword>
<dbReference type="GO" id="GO:0031564">
    <property type="term" value="P:transcription antitermination"/>
    <property type="evidence" value="ECO:0007669"/>
    <property type="project" value="TreeGrafter"/>
</dbReference>